<dbReference type="EC" id="3.4.21.89" evidence="3 6"/>
<dbReference type="InterPro" id="IPR000223">
    <property type="entry name" value="Pept_S26A_signal_pept_1"/>
</dbReference>
<dbReference type="CDD" id="cd06530">
    <property type="entry name" value="S26_SPase_I"/>
    <property type="match status" value="1"/>
</dbReference>
<keyword evidence="9" id="KW-1185">Reference proteome</keyword>
<dbReference type="RefSeq" id="WP_343862519.1">
    <property type="nucleotide sequence ID" value="NZ_BAAAFD010000018.1"/>
</dbReference>
<evidence type="ECO:0000256" key="4">
    <source>
        <dbReference type="ARBA" id="ARBA00019232"/>
    </source>
</evidence>
<evidence type="ECO:0000313" key="8">
    <source>
        <dbReference type="EMBL" id="GAA0860103.1"/>
    </source>
</evidence>
<dbReference type="Proteomes" id="UP001500359">
    <property type="component" value="Unassembled WGS sequence"/>
</dbReference>
<dbReference type="InterPro" id="IPR019757">
    <property type="entry name" value="Pept_S26A_signal_pept_1_Lys-AS"/>
</dbReference>
<dbReference type="InterPro" id="IPR019533">
    <property type="entry name" value="Peptidase_S26"/>
</dbReference>
<protein>
    <recommendedName>
        <fullName evidence="4 6">Signal peptidase I</fullName>
        <ecNumber evidence="3 6">3.4.21.89</ecNumber>
    </recommendedName>
</protein>
<sequence length="214" mass="24823">MKNKFIMLLKDNWGFILVIFLMFASRSSIADWYHVPSGSMLPTIQVGDRIFVNKLAYRLEVPFTDIAIMQTEQPKRGEIVVFNSVVEQQRLIKRIVGLPGDHVSMINNKLIINGNVLTYQNEQQSQFYEEDLLGVKHLVQFDEVPQPMHSFPSVVIPEDHYFVMGDNRNNSRDSRYYGFVSSQELQGKATKVIVSLDVNNYYLPKEERFLQDLN</sequence>
<dbReference type="EMBL" id="BAAAFD010000018">
    <property type="protein sequence ID" value="GAA0860103.1"/>
    <property type="molecule type" value="Genomic_DNA"/>
</dbReference>
<name>A0ABN1LTC8_9ALTE</name>
<dbReference type="PANTHER" id="PTHR43390">
    <property type="entry name" value="SIGNAL PEPTIDASE I"/>
    <property type="match status" value="1"/>
</dbReference>
<keyword evidence="5 6" id="KW-0378">Hydrolase</keyword>
<dbReference type="PANTHER" id="PTHR43390:SF1">
    <property type="entry name" value="CHLOROPLAST PROCESSING PEPTIDASE"/>
    <property type="match status" value="1"/>
</dbReference>
<dbReference type="PROSITE" id="PS00760">
    <property type="entry name" value="SPASE_I_2"/>
    <property type="match status" value="1"/>
</dbReference>
<comment type="similarity">
    <text evidence="2 6">Belongs to the peptidase S26 family.</text>
</comment>
<comment type="subcellular location">
    <subcellularLocation>
        <location evidence="6">Membrane</location>
        <topology evidence="6">Multi-pass membrane protein</topology>
    </subcellularLocation>
</comment>
<dbReference type="PROSITE" id="PS00761">
    <property type="entry name" value="SPASE_I_3"/>
    <property type="match status" value="1"/>
</dbReference>
<proteinExistence type="inferred from homology"/>
<dbReference type="Gene3D" id="2.10.109.10">
    <property type="entry name" value="Umud Fragment, subunit A"/>
    <property type="match status" value="1"/>
</dbReference>
<dbReference type="PRINTS" id="PR00727">
    <property type="entry name" value="LEADERPTASE"/>
</dbReference>
<comment type="catalytic activity">
    <reaction evidence="1 6">
        <text>Cleavage of hydrophobic, N-terminal signal or leader sequences from secreted and periplasmic proteins.</text>
        <dbReference type="EC" id="3.4.21.89"/>
    </reaction>
</comment>
<feature type="domain" description="Peptidase S26" evidence="7">
    <location>
        <begin position="15"/>
        <end position="191"/>
    </location>
</feature>
<dbReference type="InterPro" id="IPR036286">
    <property type="entry name" value="LexA/Signal_pep-like_sf"/>
</dbReference>
<evidence type="ECO:0000313" key="9">
    <source>
        <dbReference type="Proteomes" id="UP001500359"/>
    </source>
</evidence>
<comment type="caution">
    <text evidence="8">The sequence shown here is derived from an EMBL/GenBank/DDBJ whole genome shotgun (WGS) entry which is preliminary data.</text>
</comment>
<evidence type="ECO:0000256" key="2">
    <source>
        <dbReference type="ARBA" id="ARBA00009370"/>
    </source>
</evidence>
<dbReference type="InterPro" id="IPR019758">
    <property type="entry name" value="Pept_S26A_signal_pept_1_CS"/>
</dbReference>
<evidence type="ECO:0000256" key="6">
    <source>
        <dbReference type="RuleBase" id="RU362042"/>
    </source>
</evidence>
<reference evidence="8 9" key="1">
    <citation type="journal article" date="2019" name="Int. J. Syst. Evol. Microbiol.">
        <title>The Global Catalogue of Microorganisms (GCM) 10K type strain sequencing project: providing services to taxonomists for standard genome sequencing and annotation.</title>
        <authorList>
            <consortium name="The Broad Institute Genomics Platform"/>
            <consortium name="The Broad Institute Genome Sequencing Center for Infectious Disease"/>
            <person name="Wu L."/>
            <person name="Ma J."/>
        </authorList>
    </citation>
    <scope>NUCLEOTIDE SEQUENCE [LARGE SCALE GENOMIC DNA]</scope>
    <source>
        <strain evidence="8 9">JCM 15896</strain>
    </source>
</reference>
<evidence type="ECO:0000256" key="3">
    <source>
        <dbReference type="ARBA" id="ARBA00013208"/>
    </source>
</evidence>
<evidence type="ECO:0000256" key="1">
    <source>
        <dbReference type="ARBA" id="ARBA00000677"/>
    </source>
</evidence>
<dbReference type="SUPFAM" id="SSF51306">
    <property type="entry name" value="LexA/Signal peptidase"/>
    <property type="match status" value="1"/>
</dbReference>
<evidence type="ECO:0000259" key="7">
    <source>
        <dbReference type="Pfam" id="PF10502"/>
    </source>
</evidence>
<organism evidence="8 9">
    <name type="scientific">Aliiglaciecola litoralis</name>
    <dbReference type="NCBI Taxonomy" id="582857"/>
    <lineage>
        <taxon>Bacteria</taxon>
        <taxon>Pseudomonadati</taxon>
        <taxon>Pseudomonadota</taxon>
        <taxon>Gammaproteobacteria</taxon>
        <taxon>Alteromonadales</taxon>
        <taxon>Alteromonadaceae</taxon>
        <taxon>Aliiglaciecola</taxon>
    </lineage>
</organism>
<dbReference type="Pfam" id="PF10502">
    <property type="entry name" value="Peptidase_S26"/>
    <property type="match status" value="1"/>
</dbReference>
<gene>
    <name evidence="8" type="primary">lepB_2</name>
    <name evidence="8" type="ORF">GCM10009114_36030</name>
</gene>
<evidence type="ECO:0000256" key="5">
    <source>
        <dbReference type="ARBA" id="ARBA00022801"/>
    </source>
</evidence>
<keyword evidence="6" id="KW-0645">Protease</keyword>
<accession>A0ABN1LTC8</accession>
<dbReference type="NCBIfam" id="TIGR02227">
    <property type="entry name" value="sigpep_I_bact"/>
    <property type="match status" value="1"/>
</dbReference>